<evidence type="ECO:0000256" key="10">
    <source>
        <dbReference type="SAM" id="Phobius"/>
    </source>
</evidence>
<evidence type="ECO:0000256" key="6">
    <source>
        <dbReference type="ARBA" id="ARBA00023136"/>
    </source>
</evidence>
<dbReference type="Proteomes" id="UP000008181">
    <property type="component" value="Chromosome 1"/>
</dbReference>
<proteinExistence type="inferred from homology"/>
<dbReference type="HOGENOM" id="CLU_068820_0_0_1"/>
<evidence type="ECO:0008006" key="14">
    <source>
        <dbReference type="Google" id="ProtNLM"/>
    </source>
</evidence>
<comment type="similarity">
    <text evidence="8">Belongs to the IRC22 family.</text>
</comment>
<reference evidence="12 13" key="1">
    <citation type="journal article" date="2011" name="Nat. Biotechnol.">
        <title>Comparative genomic analysis of the thermophilic biomass-degrading fungi Myceliophthora thermophila and Thielavia terrestris.</title>
        <authorList>
            <person name="Berka R.M."/>
            <person name="Grigoriev I.V."/>
            <person name="Otillar R."/>
            <person name="Salamov A."/>
            <person name="Grimwood J."/>
            <person name="Reid I."/>
            <person name="Ishmael N."/>
            <person name="John T."/>
            <person name="Darmond C."/>
            <person name="Moisan M.-C."/>
            <person name="Henrissat B."/>
            <person name="Coutinho P.M."/>
            <person name="Lombard V."/>
            <person name="Natvig D.O."/>
            <person name="Lindquist E."/>
            <person name="Schmutz J."/>
            <person name="Lucas S."/>
            <person name="Harris P."/>
            <person name="Powlowski J."/>
            <person name="Bellemare A."/>
            <person name="Taylor D."/>
            <person name="Butler G."/>
            <person name="de Vries R.P."/>
            <person name="Allijn I.E."/>
            <person name="van den Brink J."/>
            <person name="Ushinsky S."/>
            <person name="Storms R."/>
            <person name="Powell A.J."/>
            <person name="Paulsen I.T."/>
            <person name="Elbourne L.D.H."/>
            <person name="Baker S.E."/>
            <person name="Magnuson J."/>
            <person name="LaBoissiere S."/>
            <person name="Clutterbuck A.J."/>
            <person name="Martinez D."/>
            <person name="Wogulis M."/>
            <person name="de Leon A.L."/>
            <person name="Rey M.W."/>
            <person name="Tsang A."/>
        </authorList>
    </citation>
    <scope>NUCLEOTIDE SEQUENCE [LARGE SCALE GENOMIC DNA]</scope>
    <source>
        <strain evidence="13">ATCC 38088 / NRRL 8126</strain>
    </source>
</reference>
<keyword evidence="2 10" id="KW-0812">Transmembrane</keyword>
<feature type="region of interest" description="Disordered" evidence="9">
    <location>
        <begin position="209"/>
        <end position="266"/>
    </location>
</feature>
<keyword evidence="5 10" id="KW-1133">Transmembrane helix</keyword>
<accession>G2QSC9</accession>
<evidence type="ECO:0000313" key="13">
    <source>
        <dbReference type="Proteomes" id="UP000008181"/>
    </source>
</evidence>
<evidence type="ECO:0000256" key="4">
    <source>
        <dbReference type="ARBA" id="ARBA00022824"/>
    </source>
</evidence>
<feature type="compositionally biased region" description="Basic and acidic residues" evidence="9">
    <location>
        <begin position="244"/>
        <end position="256"/>
    </location>
</feature>
<evidence type="ECO:0000313" key="12">
    <source>
        <dbReference type="EMBL" id="AEO62610.1"/>
    </source>
</evidence>
<dbReference type="GeneID" id="11516590"/>
<evidence type="ECO:0000256" key="2">
    <source>
        <dbReference type="ARBA" id="ARBA00022692"/>
    </source>
</evidence>
<dbReference type="PANTHER" id="PTHR12924:SF0">
    <property type="entry name" value="TRANSLOCON-ASSOCIATED PROTEIN SUBUNIT ALPHA"/>
    <property type="match status" value="1"/>
</dbReference>
<keyword evidence="4" id="KW-0256">Endoplasmic reticulum</keyword>
<feature type="compositionally biased region" description="Basic residues" evidence="9">
    <location>
        <begin position="209"/>
        <end position="219"/>
    </location>
</feature>
<evidence type="ECO:0000256" key="7">
    <source>
        <dbReference type="ARBA" id="ARBA00037565"/>
    </source>
</evidence>
<organism evidence="12 13">
    <name type="scientific">Thermothielavioides terrestris (strain ATCC 38088 / NRRL 8126)</name>
    <name type="common">Thielavia terrestris</name>
    <dbReference type="NCBI Taxonomy" id="578455"/>
    <lineage>
        <taxon>Eukaryota</taxon>
        <taxon>Fungi</taxon>
        <taxon>Dikarya</taxon>
        <taxon>Ascomycota</taxon>
        <taxon>Pezizomycotina</taxon>
        <taxon>Sordariomycetes</taxon>
        <taxon>Sordariomycetidae</taxon>
        <taxon>Sordariales</taxon>
        <taxon>Chaetomiaceae</taxon>
        <taxon>Thermothielavioides</taxon>
        <taxon>Thermothielavioides terrestris</taxon>
    </lineage>
</organism>
<keyword evidence="13" id="KW-1185">Reference proteome</keyword>
<dbReference type="OrthoDB" id="1926781at2759"/>
<name>G2QSC9_THETT</name>
<dbReference type="RefSeq" id="XP_003648946.1">
    <property type="nucleotide sequence ID" value="XM_003648898.1"/>
</dbReference>
<evidence type="ECO:0000256" key="1">
    <source>
        <dbReference type="ARBA" id="ARBA00004115"/>
    </source>
</evidence>
<feature type="compositionally biased region" description="Low complexity" evidence="9">
    <location>
        <begin position="220"/>
        <end position="241"/>
    </location>
</feature>
<dbReference type="GO" id="GO:0005789">
    <property type="term" value="C:endoplasmic reticulum membrane"/>
    <property type="evidence" value="ECO:0007669"/>
    <property type="project" value="UniProtKB-SubCell"/>
</dbReference>
<comment type="function">
    <text evidence="7">Is probably involved in a pathway contributing to genomic integrity.</text>
</comment>
<dbReference type="AlphaFoldDB" id="G2QSC9"/>
<dbReference type="PANTHER" id="PTHR12924">
    <property type="entry name" value="TRANSLOCON-ASSOCIATED PROTEIN, ALPHA SUBUNIT"/>
    <property type="match status" value="1"/>
</dbReference>
<evidence type="ECO:0000256" key="8">
    <source>
        <dbReference type="ARBA" id="ARBA00038311"/>
    </source>
</evidence>
<evidence type="ECO:0000256" key="11">
    <source>
        <dbReference type="SAM" id="SignalP"/>
    </source>
</evidence>
<dbReference type="Pfam" id="PF03896">
    <property type="entry name" value="TRAP_alpha"/>
    <property type="match status" value="1"/>
</dbReference>
<dbReference type="KEGG" id="ttt:THITE_2152817"/>
<dbReference type="InterPro" id="IPR005595">
    <property type="entry name" value="TRAP_alpha"/>
</dbReference>
<comment type="subcellular location">
    <subcellularLocation>
        <location evidence="1">Endoplasmic reticulum membrane</location>
        <topology evidence="1">Single-pass type I membrane protein</topology>
    </subcellularLocation>
</comment>
<evidence type="ECO:0000256" key="5">
    <source>
        <dbReference type="ARBA" id="ARBA00022989"/>
    </source>
</evidence>
<dbReference type="eggNOG" id="ENOG502S7BF">
    <property type="taxonomic scope" value="Eukaryota"/>
</dbReference>
<evidence type="ECO:0000256" key="3">
    <source>
        <dbReference type="ARBA" id="ARBA00022729"/>
    </source>
</evidence>
<sequence length="266" mass="28633">MVNFKWSYIALLALRVATAFAQDDADAQSGTSAKVDQPDLKADIETTFPDADIFGVKIVNGRITKALIEITNHEETPIDVAFVGGMLKTTKPLPDDAPASAAILRNLTAVRYDVSIPAGAKHQLPFQFVLDMMPQDVIVELVAIISNAATSQIFQVQAHSGPASIVDPPTSIFDPQIIFLYLFLTGVFGATLYFVYKTWIEALFPHAGRSKGGHKKGRKAASAAEAEPLSGSESAGAASGADSKGYDESWIPDHHLNRPVARRRAK</sequence>
<protein>
    <recommendedName>
        <fullName evidence="14">Translocon-associated protein subunit alpha</fullName>
    </recommendedName>
</protein>
<evidence type="ECO:0000256" key="9">
    <source>
        <dbReference type="SAM" id="MobiDB-lite"/>
    </source>
</evidence>
<keyword evidence="3 11" id="KW-0732">Signal</keyword>
<dbReference type="EMBL" id="CP003009">
    <property type="protein sequence ID" value="AEO62610.1"/>
    <property type="molecule type" value="Genomic_DNA"/>
</dbReference>
<keyword evidence="6 10" id="KW-0472">Membrane</keyword>
<feature type="chain" id="PRO_5003436585" description="Translocon-associated protein subunit alpha" evidence="11">
    <location>
        <begin position="22"/>
        <end position="266"/>
    </location>
</feature>
<gene>
    <name evidence="12" type="ORF">THITE_2152817</name>
</gene>
<feature type="transmembrane region" description="Helical" evidence="10">
    <location>
        <begin position="178"/>
        <end position="196"/>
    </location>
</feature>
<feature type="signal peptide" evidence="11">
    <location>
        <begin position="1"/>
        <end position="21"/>
    </location>
</feature>